<evidence type="ECO:0000313" key="2">
    <source>
        <dbReference type="EMBL" id="KFM62150.1"/>
    </source>
</evidence>
<dbReference type="EMBL" id="KK114316">
    <property type="protein sequence ID" value="KFM62150.1"/>
    <property type="molecule type" value="Genomic_DNA"/>
</dbReference>
<organism evidence="2 3">
    <name type="scientific">Stegodyphus mimosarum</name>
    <name type="common">African social velvet spider</name>
    <dbReference type="NCBI Taxonomy" id="407821"/>
    <lineage>
        <taxon>Eukaryota</taxon>
        <taxon>Metazoa</taxon>
        <taxon>Ecdysozoa</taxon>
        <taxon>Arthropoda</taxon>
        <taxon>Chelicerata</taxon>
        <taxon>Arachnida</taxon>
        <taxon>Araneae</taxon>
        <taxon>Araneomorphae</taxon>
        <taxon>Entelegynae</taxon>
        <taxon>Eresoidea</taxon>
        <taxon>Eresidae</taxon>
        <taxon>Stegodyphus</taxon>
    </lineage>
</organism>
<gene>
    <name evidence="2" type="ORF">X975_06175</name>
</gene>
<evidence type="ECO:0000256" key="1">
    <source>
        <dbReference type="SAM" id="Phobius"/>
    </source>
</evidence>
<keyword evidence="3" id="KW-1185">Reference proteome</keyword>
<dbReference type="OrthoDB" id="6436226at2759"/>
<keyword evidence="1" id="KW-1133">Transmembrane helix</keyword>
<feature type="transmembrane region" description="Helical" evidence="1">
    <location>
        <begin position="12"/>
        <end position="33"/>
    </location>
</feature>
<feature type="transmembrane region" description="Helical" evidence="1">
    <location>
        <begin position="81"/>
        <end position="103"/>
    </location>
</feature>
<name>A0A087TAL1_STEMI</name>
<keyword evidence="1" id="KW-0472">Membrane</keyword>
<evidence type="ECO:0000313" key="3">
    <source>
        <dbReference type="Proteomes" id="UP000054359"/>
    </source>
</evidence>
<keyword evidence="1" id="KW-0812">Transmembrane</keyword>
<protein>
    <submittedName>
        <fullName evidence="2">Uncharacterized protein</fullName>
    </submittedName>
</protein>
<dbReference type="Proteomes" id="UP000054359">
    <property type="component" value="Unassembled WGS sequence"/>
</dbReference>
<sequence length="109" mass="12624">MKNRRLTCKVAYLPAFPRVKIIYLIGIMAAVGADDVKEEFIEELAKNLPEGMDMEEFVANITKMAKEFMAEQGQKPIEMQILLFFVFLMIPLSLILFCFCKILSSQRRR</sequence>
<reference evidence="2 3" key="1">
    <citation type="submission" date="2013-11" db="EMBL/GenBank/DDBJ databases">
        <title>Genome sequencing of Stegodyphus mimosarum.</title>
        <authorList>
            <person name="Bechsgaard J."/>
        </authorList>
    </citation>
    <scope>NUCLEOTIDE SEQUENCE [LARGE SCALE GENOMIC DNA]</scope>
</reference>
<proteinExistence type="predicted"/>
<accession>A0A087TAL1</accession>
<dbReference type="AlphaFoldDB" id="A0A087TAL1"/>
<feature type="non-terminal residue" evidence="2">
    <location>
        <position position="109"/>
    </location>
</feature>